<gene>
    <name evidence="3" type="ORF">CC1G_09221</name>
</gene>
<protein>
    <submittedName>
        <fullName evidence="3">Uncharacterized protein</fullName>
    </submittedName>
</protein>
<evidence type="ECO:0000256" key="1">
    <source>
        <dbReference type="SAM" id="MobiDB-lite"/>
    </source>
</evidence>
<dbReference type="OrthoDB" id="2796825at2759"/>
<organism evidence="3 4">
    <name type="scientific">Coprinopsis cinerea (strain Okayama-7 / 130 / ATCC MYA-4618 / FGSC 9003)</name>
    <name type="common">Inky cap fungus</name>
    <name type="synonym">Hormographiella aspergillata</name>
    <dbReference type="NCBI Taxonomy" id="240176"/>
    <lineage>
        <taxon>Eukaryota</taxon>
        <taxon>Fungi</taxon>
        <taxon>Dikarya</taxon>
        <taxon>Basidiomycota</taxon>
        <taxon>Agaricomycotina</taxon>
        <taxon>Agaricomycetes</taxon>
        <taxon>Agaricomycetidae</taxon>
        <taxon>Agaricales</taxon>
        <taxon>Agaricineae</taxon>
        <taxon>Psathyrellaceae</taxon>
        <taxon>Coprinopsis</taxon>
    </lineage>
</organism>
<evidence type="ECO:0000313" key="4">
    <source>
        <dbReference type="Proteomes" id="UP000001861"/>
    </source>
</evidence>
<proteinExistence type="predicted"/>
<dbReference type="EMBL" id="AACS02000011">
    <property type="protein sequence ID" value="EAU82959.1"/>
    <property type="molecule type" value="Genomic_DNA"/>
</dbReference>
<dbReference type="KEGG" id="cci:CC1G_09221"/>
<feature type="transmembrane region" description="Helical" evidence="2">
    <location>
        <begin position="261"/>
        <end position="280"/>
    </location>
</feature>
<feature type="transmembrane region" description="Helical" evidence="2">
    <location>
        <begin position="57"/>
        <end position="78"/>
    </location>
</feature>
<feature type="transmembrane region" description="Helical" evidence="2">
    <location>
        <begin position="20"/>
        <end position="45"/>
    </location>
</feature>
<dbReference type="RefSeq" id="XP_001838844.1">
    <property type="nucleotide sequence ID" value="XM_001838792.1"/>
</dbReference>
<feature type="transmembrane region" description="Helical" evidence="2">
    <location>
        <begin position="179"/>
        <end position="203"/>
    </location>
</feature>
<dbReference type="VEuPathDB" id="FungiDB:CC1G_09221"/>
<feature type="compositionally biased region" description="Basic and acidic residues" evidence="1">
    <location>
        <begin position="328"/>
        <end position="342"/>
    </location>
</feature>
<reference evidence="3 4" key="1">
    <citation type="journal article" date="2010" name="Proc. Natl. Acad. Sci. U.S.A.">
        <title>Insights into evolution of multicellular fungi from the assembled chromosomes of the mushroom Coprinopsis cinerea (Coprinus cinereus).</title>
        <authorList>
            <person name="Stajich J.E."/>
            <person name="Wilke S.K."/>
            <person name="Ahren D."/>
            <person name="Au C.H."/>
            <person name="Birren B.W."/>
            <person name="Borodovsky M."/>
            <person name="Burns C."/>
            <person name="Canback B."/>
            <person name="Casselton L.A."/>
            <person name="Cheng C.K."/>
            <person name="Deng J."/>
            <person name="Dietrich F.S."/>
            <person name="Fargo D.C."/>
            <person name="Farman M.L."/>
            <person name="Gathman A.C."/>
            <person name="Goldberg J."/>
            <person name="Guigo R."/>
            <person name="Hoegger P.J."/>
            <person name="Hooker J.B."/>
            <person name="Huggins A."/>
            <person name="James T.Y."/>
            <person name="Kamada T."/>
            <person name="Kilaru S."/>
            <person name="Kodira C."/>
            <person name="Kues U."/>
            <person name="Kupfer D."/>
            <person name="Kwan H.S."/>
            <person name="Lomsadze A."/>
            <person name="Li W."/>
            <person name="Lilly W.W."/>
            <person name="Ma L.J."/>
            <person name="Mackey A.J."/>
            <person name="Manning G."/>
            <person name="Martin F."/>
            <person name="Muraguchi H."/>
            <person name="Natvig D.O."/>
            <person name="Palmerini H."/>
            <person name="Ramesh M.A."/>
            <person name="Rehmeyer C.J."/>
            <person name="Roe B.A."/>
            <person name="Shenoy N."/>
            <person name="Stanke M."/>
            <person name="Ter-Hovhannisyan V."/>
            <person name="Tunlid A."/>
            <person name="Velagapudi R."/>
            <person name="Vision T.J."/>
            <person name="Zeng Q."/>
            <person name="Zolan M.E."/>
            <person name="Pukkila P.J."/>
        </authorList>
    </citation>
    <scope>NUCLEOTIDE SEQUENCE [LARGE SCALE GENOMIC DNA]</scope>
    <source>
        <strain evidence="4">Okayama-7 / 130 / ATCC MYA-4618 / FGSC 9003</strain>
    </source>
</reference>
<accession>A8P4Z2</accession>
<dbReference type="InParanoid" id="A8P4Z2"/>
<feature type="region of interest" description="Disordered" evidence="1">
    <location>
        <begin position="322"/>
        <end position="348"/>
    </location>
</feature>
<dbReference type="GeneID" id="6015439"/>
<keyword evidence="2" id="KW-1133">Transmembrane helix</keyword>
<name>A8P4Z2_COPC7</name>
<feature type="transmembrane region" description="Helical" evidence="2">
    <location>
        <begin position="139"/>
        <end position="159"/>
    </location>
</feature>
<sequence>MLHRREVDLDQWAIHNAAGLYAADAINILSVGVQLVMLIYGLSCFLETPYARRKGRLRYIIFSLCITALSMMGTGLNLSEHFRTVYYSVPGADYLEQNGIAQKSWELRLSLALAYVGVTLGDGLLVYRCYVIWNGLKRVTIPLFVGYISFIAITITEVVRHASGIAQRSENQRAMSLKIHIVYILVTLLLNISATSLIVYRLLNAQKNFTNTLPGRKMSVYTNVSRILIESALPLTIFGFIYAVLVIITIATRSPSGVPNLAYNTASAIMSAVYTAFAALSPQMIIFRVNTGRSITHRDGENTTSLDPKGLSQPLAFKGADLSSFGDSAHDRHGVEFGHEKGPQLTNP</sequence>
<keyword evidence="2" id="KW-0812">Transmembrane</keyword>
<dbReference type="Proteomes" id="UP000001861">
    <property type="component" value="Unassembled WGS sequence"/>
</dbReference>
<feature type="transmembrane region" description="Helical" evidence="2">
    <location>
        <begin position="224"/>
        <end position="249"/>
    </location>
</feature>
<feature type="transmembrane region" description="Helical" evidence="2">
    <location>
        <begin position="109"/>
        <end position="127"/>
    </location>
</feature>
<evidence type="ECO:0000313" key="3">
    <source>
        <dbReference type="EMBL" id="EAU82959.1"/>
    </source>
</evidence>
<keyword evidence="4" id="KW-1185">Reference proteome</keyword>
<evidence type="ECO:0000256" key="2">
    <source>
        <dbReference type="SAM" id="Phobius"/>
    </source>
</evidence>
<dbReference type="AlphaFoldDB" id="A8P4Z2"/>
<comment type="caution">
    <text evidence="3">The sequence shown here is derived from an EMBL/GenBank/DDBJ whole genome shotgun (WGS) entry which is preliminary data.</text>
</comment>
<keyword evidence="2" id="KW-0472">Membrane</keyword>